<feature type="region of interest" description="Disordered" evidence="2">
    <location>
        <begin position="758"/>
        <end position="777"/>
    </location>
</feature>
<dbReference type="EMBL" id="MU853432">
    <property type="protein sequence ID" value="KAK4130746.1"/>
    <property type="molecule type" value="Genomic_DNA"/>
</dbReference>
<feature type="region of interest" description="Disordered" evidence="2">
    <location>
        <begin position="871"/>
        <end position="976"/>
    </location>
</feature>
<comment type="caution">
    <text evidence="3">The sequence shown here is derived from an EMBL/GenBank/DDBJ whole genome shotgun (WGS) entry which is preliminary data.</text>
</comment>
<feature type="region of interest" description="Disordered" evidence="2">
    <location>
        <begin position="210"/>
        <end position="515"/>
    </location>
</feature>
<accession>A0AAN6ZAE3</accession>
<reference evidence="3" key="2">
    <citation type="submission" date="2023-05" db="EMBL/GenBank/DDBJ databases">
        <authorList>
            <consortium name="Lawrence Berkeley National Laboratory"/>
            <person name="Steindorff A."/>
            <person name="Hensen N."/>
            <person name="Bonometti L."/>
            <person name="Westerberg I."/>
            <person name="Brannstrom I.O."/>
            <person name="Guillou S."/>
            <person name="Cros-Aarteil S."/>
            <person name="Calhoun S."/>
            <person name="Haridas S."/>
            <person name="Kuo A."/>
            <person name="Mondo S."/>
            <person name="Pangilinan J."/>
            <person name="Riley R."/>
            <person name="Labutti K."/>
            <person name="Andreopoulos B."/>
            <person name="Lipzen A."/>
            <person name="Chen C."/>
            <person name="Yanf M."/>
            <person name="Daum C."/>
            <person name="Ng V."/>
            <person name="Clum A."/>
            <person name="Ohm R."/>
            <person name="Martin F."/>
            <person name="Silar P."/>
            <person name="Natvig D."/>
            <person name="Lalanne C."/>
            <person name="Gautier V."/>
            <person name="Ament-Velasquez S.L."/>
            <person name="Kruys A."/>
            <person name="Hutchinson M.I."/>
            <person name="Powell A.J."/>
            <person name="Barry K."/>
            <person name="Miller A.N."/>
            <person name="Grigoriev I.V."/>
            <person name="Debuchy R."/>
            <person name="Gladieux P."/>
            <person name="Thoren M.H."/>
            <person name="Johannesson H."/>
        </authorList>
    </citation>
    <scope>NUCLEOTIDE SEQUENCE</scope>
    <source>
        <strain evidence="3">CBS 123565</strain>
    </source>
</reference>
<feature type="region of interest" description="Disordered" evidence="2">
    <location>
        <begin position="104"/>
        <end position="146"/>
    </location>
</feature>
<evidence type="ECO:0000313" key="3">
    <source>
        <dbReference type="EMBL" id="KAK4130746.1"/>
    </source>
</evidence>
<keyword evidence="1" id="KW-0175">Coiled coil</keyword>
<protein>
    <submittedName>
        <fullName evidence="3">Uncharacterized protein</fullName>
    </submittedName>
</protein>
<evidence type="ECO:0000256" key="1">
    <source>
        <dbReference type="SAM" id="Coils"/>
    </source>
</evidence>
<feature type="compositionally biased region" description="Polar residues" evidence="2">
    <location>
        <begin position="210"/>
        <end position="235"/>
    </location>
</feature>
<dbReference type="AlphaFoldDB" id="A0AAN6ZAE3"/>
<feature type="region of interest" description="Disordered" evidence="2">
    <location>
        <begin position="725"/>
        <end position="749"/>
    </location>
</feature>
<feature type="compositionally biased region" description="Basic and acidic residues" evidence="2">
    <location>
        <begin position="504"/>
        <end position="515"/>
    </location>
</feature>
<sequence>MAGTSVVEAMAGTGKTVLGTASNFSLMASLTSDELREMREYEKLVRFRDEVVAGSHPRINPTHLPGKVAQSPNPPPASSTVPAPAHPVAAKSAVNNNRPVINKSQPHQAKKQMAQVTVTPGPPGLRTPSSAPGGGRPVGPAKTEINPVLLEKSDDLIKAEIQLRRQRLERSLKDQLEQRRGANKTSEQLAELDVADIMAKALSLTLATPPVQSTDDTAANGSASSDSFDDNTFYSSRHDTPESNMVSRLPNESDDEMREGSPYEPELDMEPVGPAAALPPQGIPGVSPAQHQQQPSTFPPSQGTRIPGVSVPGLSVGITGATGTYPPSGALQHGSGNRAEKLGSTGNGQPSGTHDLGQVNDRLPNQAPSQVPSPRVYGHDLSPIAPQPTHVFPPAIARQPQLAAAESSRGFQAAPAQVAALRKQPSNGSSPESSPQGNRAIEKKKNKKKKRKADRLATEPAAASPYIKPEPRSPSPLTPQYARPHKRQRQSQQQPLEIEDDEPRYEQPIRVEEGYQERYQPRVVRQERVVGYERADEYHLRHGDEPVLVTSPRYERVYYDDFRVPPPSGYATRPESAQYLSREVRAVRPASRIVDGPYEDGGAAYYREPASAPSRMSVHPAAYPERSQSPVMYERPPAAMLPPKAHPRRIIVDAFGREYLEPLRSATVLREELVSDPRAPYERVLPPRAPSRIIDDDALLYRPASPAYMAPRRTITQPEYTYREAGAPGSNNPMAPGPPGGEYLPSRPELPREYLTRPSTVRPAAPPQPPSYEGASAGYERLEDRAAVVQREYYRATSAHPAADGGAGGVAARYEMPVAYERRVGGQGDLVREYLPAAPPLGHIRSASVRPAEPAPAGRYGELPPRDHARAIPGLGLRGPEHASPTNAAPPPAYHHHQQDGGRREGAGGPGGGAMLPPSGRAYSVVPAAGEAPSGVRREYGVPSGQQQQQQQQQIGERYYGRAQLPPQAREDGEVVFLDRVPRDEWREMR</sequence>
<feature type="coiled-coil region" evidence="1">
    <location>
        <begin position="158"/>
        <end position="185"/>
    </location>
</feature>
<feature type="region of interest" description="Disordered" evidence="2">
    <location>
        <begin position="55"/>
        <end position="86"/>
    </location>
</feature>
<gene>
    <name evidence="3" type="ORF">BT67DRAFT_445368</name>
</gene>
<proteinExistence type="predicted"/>
<feature type="compositionally biased region" description="Polar residues" evidence="2">
    <location>
        <begin position="289"/>
        <end position="304"/>
    </location>
</feature>
<feature type="compositionally biased region" description="Polar residues" evidence="2">
    <location>
        <begin position="424"/>
        <end position="437"/>
    </location>
</feature>
<dbReference type="Proteomes" id="UP001304895">
    <property type="component" value="Unassembled WGS sequence"/>
</dbReference>
<evidence type="ECO:0000256" key="2">
    <source>
        <dbReference type="SAM" id="MobiDB-lite"/>
    </source>
</evidence>
<organism evidence="3 4">
    <name type="scientific">Trichocladium antarcticum</name>
    <dbReference type="NCBI Taxonomy" id="1450529"/>
    <lineage>
        <taxon>Eukaryota</taxon>
        <taxon>Fungi</taxon>
        <taxon>Dikarya</taxon>
        <taxon>Ascomycota</taxon>
        <taxon>Pezizomycotina</taxon>
        <taxon>Sordariomycetes</taxon>
        <taxon>Sordariomycetidae</taxon>
        <taxon>Sordariales</taxon>
        <taxon>Chaetomiaceae</taxon>
        <taxon>Trichocladium</taxon>
    </lineage>
</organism>
<feature type="compositionally biased region" description="Basic residues" evidence="2">
    <location>
        <begin position="442"/>
        <end position="453"/>
    </location>
</feature>
<name>A0AAN6ZAE3_9PEZI</name>
<keyword evidence="4" id="KW-1185">Reference proteome</keyword>
<feature type="compositionally biased region" description="Basic and acidic residues" evidence="2">
    <location>
        <begin position="897"/>
        <end position="906"/>
    </location>
</feature>
<reference evidence="3" key="1">
    <citation type="journal article" date="2023" name="Mol. Phylogenet. Evol.">
        <title>Genome-scale phylogeny and comparative genomics of the fungal order Sordariales.</title>
        <authorList>
            <person name="Hensen N."/>
            <person name="Bonometti L."/>
            <person name="Westerberg I."/>
            <person name="Brannstrom I.O."/>
            <person name="Guillou S."/>
            <person name="Cros-Aarteil S."/>
            <person name="Calhoun S."/>
            <person name="Haridas S."/>
            <person name="Kuo A."/>
            <person name="Mondo S."/>
            <person name="Pangilinan J."/>
            <person name="Riley R."/>
            <person name="LaButti K."/>
            <person name="Andreopoulos B."/>
            <person name="Lipzen A."/>
            <person name="Chen C."/>
            <person name="Yan M."/>
            <person name="Daum C."/>
            <person name="Ng V."/>
            <person name="Clum A."/>
            <person name="Steindorff A."/>
            <person name="Ohm R.A."/>
            <person name="Martin F."/>
            <person name="Silar P."/>
            <person name="Natvig D.O."/>
            <person name="Lalanne C."/>
            <person name="Gautier V."/>
            <person name="Ament-Velasquez S.L."/>
            <person name="Kruys A."/>
            <person name="Hutchinson M.I."/>
            <person name="Powell A.J."/>
            <person name="Barry K."/>
            <person name="Miller A.N."/>
            <person name="Grigoriev I.V."/>
            <person name="Debuchy R."/>
            <person name="Gladieux P."/>
            <person name="Hiltunen Thoren M."/>
            <person name="Johannesson H."/>
        </authorList>
    </citation>
    <scope>NUCLEOTIDE SEQUENCE</scope>
    <source>
        <strain evidence="3">CBS 123565</strain>
    </source>
</reference>
<evidence type="ECO:0000313" key="4">
    <source>
        <dbReference type="Proteomes" id="UP001304895"/>
    </source>
</evidence>